<comment type="caution">
    <text evidence="1">The sequence shown here is derived from an EMBL/GenBank/DDBJ whole genome shotgun (WGS) entry which is preliminary data.</text>
</comment>
<accession>A0ACC3SVA9</accession>
<name>A0ACC3SVA9_LIPKO</name>
<organism evidence="1 2">
    <name type="scientific">Lipomyces kononenkoae</name>
    <name type="common">Yeast</name>
    <dbReference type="NCBI Taxonomy" id="34357"/>
    <lineage>
        <taxon>Eukaryota</taxon>
        <taxon>Fungi</taxon>
        <taxon>Dikarya</taxon>
        <taxon>Ascomycota</taxon>
        <taxon>Saccharomycotina</taxon>
        <taxon>Lipomycetes</taxon>
        <taxon>Lipomycetales</taxon>
        <taxon>Lipomycetaceae</taxon>
        <taxon>Lipomyces</taxon>
    </lineage>
</organism>
<dbReference type="EMBL" id="MU971411">
    <property type="protein sequence ID" value="KAK9235561.1"/>
    <property type="molecule type" value="Genomic_DNA"/>
</dbReference>
<dbReference type="Proteomes" id="UP001433508">
    <property type="component" value="Unassembled WGS sequence"/>
</dbReference>
<proteinExistence type="predicted"/>
<gene>
    <name evidence="1" type="ORF">V1525DRAFT_409596</name>
</gene>
<keyword evidence="2" id="KW-1185">Reference proteome</keyword>
<protein>
    <submittedName>
        <fullName evidence="1">Uncharacterized protein</fullName>
    </submittedName>
</protein>
<sequence length="452" mass="52242">MKWAIQARSFVAVVGLIGISSLASLLLVFYIHRYPVTILPGANGSDESIVREGSAAKGPIKGARLDICENPYLQPGFVWYNDTQEETQTSWVPFYPNLLEQSYALTKVEPTDEPADPTTSDGDPYFPTESPPEELLDVAPHQWMQDMVRHYQLSNANESQLCHSPEFRELEERLLWLRNRRVLIVSDSVDRYQSEYICNRLGLGLTHSKKGRQTAAWCHIPAWNLTLMNWHIASVSPTRPSWWWIEEMAVVSVEERWTEYYLPTLSDTIGMNGKSPDLILFHTGLWDHTYFIKGPEARGQNATWSRSLNWRELRFYMQRLRMVITMLRTQFGDDVPIMCRSVTLKKSLFSNVSILNLDRAARFVCNELDIEIMEFGEIITGYFEFYKDMVHIDRGPLSVLWANMIFFNLFRTQGGVEVRGELRKIPSNSTKVVNAAEGWNTCHNYFMNAKHY</sequence>
<reference evidence="2" key="1">
    <citation type="journal article" date="2024" name="Front. Bioeng. Biotechnol.">
        <title>Genome-scale model development and genomic sequencing of the oleaginous clade Lipomyces.</title>
        <authorList>
            <person name="Czajka J.J."/>
            <person name="Han Y."/>
            <person name="Kim J."/>
            <person name="Mondo S.J."/>
            <person name="Hofstad B.A."/>
            <person name="Robles A."/>
            <person name="Haridas S."/>
            <person name="Riley R."/>
            <person name="LaButti K."/>
            <person name="Pangilinan J."/>
            <person name="Andreopoulos W."/>
            <person name="Lipzen A."/>
            <person name="Yan J."/>
            <person name="Wang M."/>
            <person name="Ng V."/>
            <person name="Grigoriev I.V."/>
            <person name="Spatafora J.W."/>
            <person name="Magnuson J.K."/>
            <person name="Baker S.E."/>
            <person name="Pomraning K.R."/>
        </authorList>
    </citation>
    <scope>NUCLEOTIDE SEQUENCE [LARGE SCALE GENOMIC DNA]</scope>
    <source>
        <strain evidence="2">CBS 7786</strain>
    </source>
</reference>
<evidence type="ECO:0000313" key="2">
    <source>
        <dbReference type="Proteomes" id="UP001433508"/>
    </source>
</evidence>
<evidence type="ECO:0000313" key="1">
    <source>
        <dbReference type="EMBL" id="KAK9235561.1"/>
    </source>
</evidence>